<sequence>MTESPDPGAEPGHMPNQPVPNRPKQRPVGQDLLTDPQRRRRLGAAFDQNQSLTQAREYDAVRPRYPHQAVTAILQLAEASAHSAPVIADLGAGSGILTRELLAAGAHVHAVEPGATMLQVLMETAADTAETAAVGEFDGPFSGRLFTHQRPAEDTGLAAASCDVAVAAQAWHWFDPERIQDELRRILVPGGAVAVVGNYLDTSDPWVHRLTRIMRAGDVYRPQWQPRLEAPHFSPVETDTFRHSRSITPEEILRLATTLSSWLAADDAQRARRRENLNWYLFEHLGHSQGQELQLPYLTTLHTARLR</sequence>
<reference evidence="7" key="1">
    <citation type="journal article" date="2019" name="Int. J. Syst. Evol. Microbiol.">
        <title>The Global Catalogue of Microorganisms (GCM) 10K type strain sequencing project: providing services to taxonomists for standard genome sequencing and annotation.</title>
        <authorList>
            <consortium name="The Broad Institute Genomics Platform"/>
            <consortium name="The Broad Institute Genome Sequencing Center for Infectious Disease"/>
            <person name="Wu L."/>
            <person name="Ma J."/>
        </authorList>
    </citation>
    <scope>NUCLEOTIDE SEQUENCE [LARGE SCALE GENOMIC DNA]</scope>
    <source>
        <strain evidence="7">JCM 19129</strain>
    </source>
</reference>
<dbReference type="Pfam" id="PF08241">
    <property type="entry name" value="Methyltransf_11"/>
    <property type="match status" value="1"/>
</dbReference>
<gene>
    <name evidence="6" type="ORF">GCM10025790_00290</name>
</gene>
<evidence type="ECO:0000256" key="1">
    <source>
        <dbReference type="ARBA" id="ARBA00008361"/>
    </source>
</evidence>
<evidence type="ECO:0000256" key="4">
    <source>
        <dbReference type="SAM" id="MobiDB-lite"/>
    </source>
</evidence>
<protein>
    <submittedName>
        <fullName evidence="6">Class I SAM-dependent methyltransferase</fullName>
    </submittedName>
</protein>
<accession>A0ABP9FXH2</accession>
<dbReference type="GO" id="GO:0008168">
    <property type="term" value="F:methyltransferase activity"/>
    <property type="evidence" value="ECO:0007669"/>
    <property type="project" value="UniProtKB-KW"/>
</dbReference>
<keyword evidence="2 6" id="KW-0489">Methyltransferase</keyword>
<keyword evidence="7" id="KW-1185">Reference proteome</keyword>
<evidence type="ECO:0000256" key="2">
    <source>
        <dbReference type="ARBA" id="ARBA00022603"/>
    </source>
</evidence>
<dbReference type="GO" id="GO:0032259">
    <property type="term" value="P:methylation"/>
    <property type="evidence" value="ECO:0007669"/>
    <property type="project" value="UniProtKB-KW"/>
</dbReference>
<dbReference type="PANTHER" id="PTHR44942:SF4">
    <property type="entry name" value="METHYLTRANSFERASE TYPE 11 DOMAIN-CONTAINING PROTEIN"/>
    <property type="match status" value="1"/>
</dbReference>
<evidence type="ECO:0000313" key="7">
    <source>
        <dbReference type="Proteomes" id="UP001500368"/>
    </source>
</evidence>
<dbReference type="SUPFAM" id="SSF53335">
    <property type="entry name" value="S-adenosyl-L-methionine-dependent methyltransferases"/>
    <property type="match status" value="1"/>
</dbReference>
<evidence type="ECO:0000256" key="3">
    <source>
        <dbReference type="ARBA" id="ARBA00022679"/>
    </source>
</evidence>
<dbReference type="InterPro" id="IPR029063">
    <property type="entry name" value="SAM-dependent_MTases_sf"/>
</dbReference>
<evidence type="ECO:0000259" key="5">
    <source>
        <dbReference type="Pfam" id="PF08241"/>
    </source>
</evidence>
<organism evidence="6 7">
    <name type="scientific">Nesterenkonia rhizosphaerae</name>
    <dbReference type="NCBI Taxonomy" id="1348272"/>
    <lineage>
        <taxon>Bacteria</taxon>
        <taxon>Bacillati</taxon>
        <taxon>Actinomycetota</taxon>
        <taxon>Actinomycetes</taxon>
        <taxon>Micrococcales</taxon>
        <taxon>Micrococcaceae</taxon>
        <taxon>Nesterenkonia</taxon>
    </lineage>
</organism>
<dbReference type="CDD" id="cd02440">
    <property type="entry name" value="AdoMet_MTases"/>
    <property type="match status" value="1"/>
</dbReference>
<dbReference type="PANTHER" id="PTHR44942">
    <property type="entry name" value="METHYLTRANSF_11 DOMAIN-CONTAINING PROTEIN"/>
    <property type="match status" value="1"/>
</dbReference>
<feature type="domain" description="Methyltransferase type 11" evidence="5">
    <location>
        <begin position="89"/>
        <end position="194"/>
    </location>
</feature>
<dbReference type="Proteomes" id="UP001500368">
    <property type="component" value="Unassembled WGS sequence"/>
</dbReference>
<dbReference type="Gene3D" id="3.40.50.150">
    <property type="entry name" value="Vaccinia Virus protein VP39"/>
    <property type="match status" value="1"/>
</dbReference>
<keyword evidence="3" id="KW-0808">Transferase</keyword>
<dbReference type="InterPro" id="IPR051052">
    <property type="entry name" value="Diverse_substrate_MTase"/>
</dbReference>
<evidence type="ECO:0000313" key="6">
    <source>
        <dbReference type="EMBL" id="GAA4910279.1"/>
    </source>
</evidence>
<dbReference type="RefSeq" id="WP_345476123.1">
    <property type="nucleotide sequence ID" value="NZ_BAABLW010000001.1"/>
</dbReference>
<dbReference type="EMBL" id="BAABLW010000001">
    <property type="protein sequence ID" value="GAA4910279.1"/>
    <property type="molecule type" value="Genomic_DNA"/>
</dbReference>
<name>A0ABP9FXH2_9MICC</name>
<comment type="similarity">
    <text evidence="1">Belongs to the methyltransferase superfamily.</text>
</comment>
<feature type="region of interest" description="Disordered" evidence="4">
    <location>
        <begin position="1"/>
        <end position="37"/>
    </location>
</feature>
<dbReference type="InterPro" id="IPR013216">
    <property type="entry name" value="Methyltransf_11"/>
</dbReference>
<comment type="caution">
    <text evidence="6">The sequence shown here is derived from an EMBL/GenBank/DDBJ whole genome shotgun (WGS) entry which is preliminary data.</text>
</comment>
<proteinExistence type="inferred from homology"/>